<comment type="catalytic activity">
    <reaction evidence="19">
        <text>L-threonyl-[protein] + ATP = O-phospho-L-threonyl-[protein] + ADP + H(+)</text>
        <dbReference type="Rhea" id="RHEA:46608"/>
        <dbReference type="Rhea" id="RHEA-COMP:11060"/>
        <dbReference type="Rhea" id="RHEA-COMP:11605"/>
        <dbReference type="ChEBI" id="CHEBI:15378"/>
        <dbReference type="ChEBI" id="CHEBI:30013"/>
        <dbReference type="ChEBI" id="CHEBI:30616"/>
        <dbReference type="ChEBI" id="CHEBI:61977"/>
        <dbReference type="ChEBI" id="CHEBI:456216"/>
        <dbReference type="EC" id="2.7.11.1"/>
    </reaction>
</comment>
<evidence type="ECO:0000259" key="23">
    <source>
        <dbReference type="PROSITE" id="PS50011"/>
    </source>
</evidence>
<evidence type="ECO:0000256" key="18">
    <source>
        <dbReference type="ARBA" id="ARBA00023273"/>
    </source>
</evidence>
<evidence type="ECO:0000313" key="29">
    <source>
        <dbReference type="RefSeq" id="XP_052125113.1"/>
    </source>
</evidence>
<evidence type="ECO:0000256" key="10">
    <source>
        <dbReference type="ARBA" id="ARBA00022679"/>
    </source>
</evidence>
<evidence type="ECO:0000313" key="26">
    <source>
        <dbReference type="RefSeq" id="XP_026284834.1"/>
    </source>
</evidence>
<dbReference type="Proteomes" id="UP000504606">
    <property type="component" value="Unplaced"/>
</dbReference>
<proteinExistence type="inferred from homology"/>
<evidence type="ECO:0000256" key="19">
    <source>
        <dbReference type="ARBA" id="ARBA00047899"/>
    </source>
</evidence>
<evidence type="ECO:0000256" key="13">
    <source>
        <dbReference type="ARBA" id="ARBA00022777"/>
    </source>
</evidence>
<comment type="similarity">
    <text evidence="5">Belongs to the protein kinase superfamily. CMGC Ser/Thr protein kinase family. CDC2/CDKX subfamily.</text>
</comment>
<feature type="compositionally biased region" description="Polar residues" evidence="22">
    <location>
        <begin position="453"/>
        <end position="467"/>
    </location>
</feature>
<dbReference type="Pfam" id="PF00069">
    <property type="entry name" value="Pkinase"/>
    <property type="match status" value="1"/>
</dbReference>
<comment type="catalytic activity">
    <reaction evidence="20">
        <text>L-seryl-[protein] + ATP = O-phospho-L-seryl-[protein] + ADP + H(+)</text>
        <dbReference type="Rhea" id="RHEA:17989"/>
        <dbReference type="Rhea" id="RHEA-COMP:9863"/>
        <dbReference type="Rhea" id="RHEA-COMP:11604"/>
        <dbReference type="ChEBI" id="CHEBI:15378"/>
        <dbReference type="ChEBI" id="CHEBI:29999"/>
        <dbReference type="ChEBI" id="CHEBI:30616"/>
        <dbReference type="ChEBI" id="CHEBI:83421"/>
        <dbReference type="ChEBI" id="CHEBI:456216"/>
        <dbReference type="EC" id="2.7.11.1"/>
    </reaction>
</comment>
<keyword evidence="11" id="KW-0479">Metal-binding</keyword>
<dbReference type="RefSeq" id="XP_026284838.1">
    <property type="nucleotide sequence ID" value="XM_026429053.2"/>
</dbReference>
<dbReference type="RefSeq" id="XP_052125113.1">
    <property type="nucleotide sequence ID" value="XM_052269153.1"/>
</dbReference>
<feature type="region of interest" description="Disordered" evidence="22">
    <location>
        <begin position="378"/>
        <end position="470"/>
    </location>
</feature>
<dbReference type="EC" id="2.7.11.1" evidence="6"/>
<dbReference type="InterPro" id="IPR011009">
    <property type="entry name" value="Kinase-like_dom_sf"/>
</dbReference>
<feature type="domain" description="Protein kinase" evidence="23">
    <location>
        <begin position="4"/>
        <end position="284"/>
    </location>
</feature>
<evidence type="ECO:0000256" key="3">
    <source>
        <dbReference type="ARBA" id="ARBA00004138"/>
    </source>
</evidence>
<keyword evidence="24" id="KW-1185">Reference proteome</keyword>
<dbReference type="RefSeq" id="XP_026284835.1">
    <property type="nucleotide sequence ID" value="XM_026429050.2"/>
</dbReference>
<organism evidence="24 28">
    <name type="scientific">Frankliniella occidentalis</name>
    <name type="common">Western flower thrips</name>
    <name type="synonym">Euthrips occidentalis</name>
    <dbReference type="NCBI Taxonomy" id="133901"/>
    <lineage>
        <taxon>Eukaryota</taxon>
        <taxon>Metazoa</taxon>
        <taxon>Ecdysozoa</taxon>
        <taxon>Arthropoda</taxon>
        <taxon>Hexapoda</taxon>
        <taxon>Insecta</taxon>
        <taxon>Pterygota</taxon>
        <taxon>Neoptera</taxon>
        <taxon>Paraneoptera</taxon>
        <taxon>Thysanoptera</taxon>
        <taxon>Terebrantia</taxon>
        <taxon>Thripoidea</taxon>
        <taxon>Thripidae</taxon>
        <taxon>Frankliniella</taxon>
    </lineage>
</organism>
<keyword evidence="9" id="KW-0597">Phosphoprotein</keyword>
<keyword evidence="8" id="KW-0723">Serine/threonine-protein kinase</keyword>
<keyword evidence="10" id="KW-0808">Transferase</keyword>
<comment type="cofactor">
    <cofactor evidence="1">
        <name>Mg(2+)</name>
        <dbReference type="ChEBI" id="CHEBI:18420"/>
    </cofactor>
</comment>
<sequence length="690" mass="77807">MNRYIQLDQLGDGTYGSVVLGQRIDTGEKVAIKRMKRKYFSWEEAMNLREVKSLQKLSHANVVKLKEVIRENDTLYFVFEYMKENLYQLMKDRQKPFPESDIRNILYQVLQGLAFMHRHGFFHRDMKPENLLCMGPDLVKIADFGLAREIRSRLPFTDYVSTRWYRAPEVLLHSTNYNSPIDLWAVGCIMAELYLLRPLFPGNSEMDQIFKICSYLGTPDKHEWPQGFQLASSMNFKFPQFSRTQLPSIVPSASKDGIQLLELLLMWAPNKRPTAQQALRYPYFQVGQRPPAGNVGQKSRPSAQLLPLNIVELPDSNQRMESAKANRDLSSSLKQVATASELLSQSINESQVSKHSSSTLIADPDSDVVTENMQHVMKDSKLTSNLGSSFNKGPERSSLRTRNSSFSNSLFQSKSQAMSSNVKGNNPENKKQNVVSTGRRQGGGESESRRSSLAQLPETNRLPNAPQQDPVRDFMASIGLSTDKVMYSHNQELSSSAHRSVFNREALNFNKGGNQKPRNYPWNDQSNYDTFADILGSKIVMPDSSNKPQMMGQKENRQSANWQLSSSYNADAFQPRKLSAKQHYLAVARYVAGQSTNITRGRDDLSLGLGETPAALPENESSWNPSHSHIDSAKNHYLSKSRYISGHTTRLPLHDFVNSGSELKNSATVGGSRQSGGIHGRTDWAAKYLK</sequence>
<evidence type="ECO:0000313" key="25">
    <source>
        <dbReference type="RefSeq" id="XP_026284833.1"/>
    </source>
</evidence>
<evidence type="ECO:0000256" key="21">
    <source>
        <dbReference type="PROSITE-ProRule" id="PRU10141"/>
    </source>
</evidence>
<evidence type="ECO:0000256" key="4">
    <source>
        <dbReference type="ARBA" id="ARBA00004245"/>
    </source>
</evidence>
<dbReference type="OrthoDB" id="2158884at2759"/>
<evidence type="ECO:0000256" key="16">
    <source>
        <dbReference type="ARBA" id="ARBA00023212"/>
    </source>
</evidence>
<evidence type="ECO:0000256" key="2">
    <source>
        <dbReference type="ARBA" id="ARBA00004123"/>
    </source>
</evidence>
<dbReference type="SMART" id="SM00220">
    <property type="entry name" value="S_TKc"/>
    <property type="match status" value="1"/>
</dbReference>
<evidence type="ECO:0000256" key="14">
    <source>
        <dbReference type="ARBA" id="ARBA00022840"/>
    </source>
</evidence>
<feature type="region of interest" description="Disordered" evidence="22">
    <location>
        <begin position="609"/>
        <end position="629"/>
    </location>
</feature>
<dbReference type="InterPro" id="IPR017441">
    <property type="entry name" value="Protein_kinase_ATP_BS"/>
</dbReference>
<dbReference type="GO" id="GO:0005929">
    <property type="term" value="C:cilium"/>
    <property type="evidence" value="ECO:0007669"/>
    <property type="project" value="UniProtKB-SubCell"/>
</dbReference>
<keyword evidence="13" id="KW-0418">Kinase</keyword>
<dbReference type="FunFam" id="3.30.200.20:FF:000071">
    <property type="entry name" value="serine/threonine-protein kinase MAK isoform X1"/>
    <property type="match status" value="1"/>
</dbReference>
<dbReference type="InterPro" id="IPR008271">
    <property type="entry name" value="Ser/Thr_kinase_AS"/>
</dbReference>
<protein>
    <recommendedName>
        <fullName evidence="6">non-specific serine/threonine protein kinase</fullName>
        <ecNumber evidence="6">2.7.11.1</ecNumber>
    </recommendedName>
</protein>
<accession>A0A6J1SVB9</accession>
<evidence type="ECO:0000313" key="27">
    <source>
        <dbReference type="RefSeq" id="XP_026284835.1"/>
    </source>
</evidence>
<evidence type="ECO:0000256" key="15">
    <source>
        <dbReference type="ARBA" id="ARBA00022842"/>
    </source>
</evidence>
<dbReference type="PROSITE" id="PS00108">
    <property type="entry name" value="PROTEIN_KINASE_ST"/>
    <property type="match status" value="1"/>
</dbReference>
<dbReference type="PANTHER" id="PTHR24055">
    <property type="entry name" value="MITOGEN-ACTIVATED PROTEIN KINASE"/>
    <property type="match status" value="1"/>
</dbReference>
<dbReference type="GO" id="GO:0005856">
    <property type="term" value="C:cytoskeleton"/>
    <property type="evidence" value="ECO:0007669"/>
    <property type="project" value="UniProtKB-SubCell"/>
</dbReference>
<evidence type="ECO:0000256" key="12">
    <source>
        <dbReference type="ARBA" id="ARBA00022741"/>
    </source>
</evidence>
<dbReference type="GO" id="GO:0005634">
    <property type="term" value="C:nucleus"/>
    <property type="evidence" value="ECO:0007669"/>
    <property type="project" value="UniProtKB-SubCell"/>
</dbReference>
<dbReference type="PROSITE" id="PS50011">
    <property type="entry name" value="PROTEIN_KINASE_DOM"/>
    <property type="match status" value="1"/>
</dbReference>
<keyword evidence="18" id="KW-0966">Cell projection</keyword>
<dbReference type="RefSeq" id="XP_026284834.1">
    <property type="nucleotide sequence ID" value="XM_026429049.2"/>
</dbReference>
<keyword evidence="12 21" id="KW-0547">Nucleotide-binding</keyword>
<dbReference type="KEGG" id="foc:113210879"/>
<evidence type="ECO:0000256" key="1">
    <source>
        <dbReference type="ARBA" id="ARBA00001946"/>
    </source>
</evidence>
<dbReference type="AlphaFoldDB" id="A0A6J1SVB9"/>
<feature type="compositionally biased region" description="Low complexity" evidence="22">
    <location>
        <begin position="403"/>
        <end position="416"/>
    </location>
</feature>
<keyword evidence="7" id="KW-0963">Cytoplasm</keyword>
<dbReference type="InterPro" id="IPR050117">
    <property type="entry name" value="MAPK"/>
</dbReference>
<dbReference type="GO" id="GO:0046872">
    <property type="term" value="F:metal ion binding"/>
    <property type="evidence" value="ECO:0007669"/>
    <property type="project" value="UniProtKB-KW"/>
</dbReference>
<gene>
    <name evidence="25 26 27 28 29" type="primary">LOC113210879</name>
</gene>
<dbReference type="Gene3D" id="1.10.510.10">
    <property type="entry name" value="Transferase(Phosphotransferase) domain 1"/>
    <property type="match status" value="1"/>
</dbReference>
<keyword evidence="15" id="KW-0460">Magnesium</keyword>
<dbReference type="CDD" id="cd07830">
    <property type="entry name" value="STKc_MAK_like"/>
    <property type="match status" value="1"/>
</dbReference>
<evidence type="ECO:0000256" key="9">
    <source>
        <dbReference type="ARBA" id="ARBA00022553"/>
    </source>
</evidence>
<dbReference type="RefSeq" id="XP_026284833.1">
    <property type="nucleotide sequence ID" value="XM_026429048.2"/>
</dbReference>
<keyword evidence="17" id="KW-0539">Nucleus</keyword>
<evidence type="ECO:0000256" key="7">
    <source>
        <dbReference type="ARBA" id="ARBA00022490"/>
    </source>
</evidence>
<evidence type="ECO:0000313" key="24">
    <source>
        <dbReference type="Proteomes" id="UP000504606"/>
    </source>
</evidence>
<dbReference type="FunFam" id="1.10.510.10:FF:000104">
    <property type="entry name" value="serine/threonine-protein kinase MAK isoform X1"/>
    <property type="match status" value="1"/>
</dbReference>
<dbReference type="InterPro" id="IPR000719">
    <property type="entry name" value="Prot_kinase_dom"/>
</dbReference>
<comment type="subcellular location">
    <subcellularLocation>
        <location evidence="3">Cell projection</location>
        <location evidence="3">Cilium</location>
    </subcellularLocation>
    <subcellularLocation>
        <location evidence="4">Cytoplasm</location>
        <location evidence="4">Cytoskeleton</location>
    </subcellularLocation>
    <subcellularLocation>
        <location evidence="2">Nucleus</location>
    </subcellularLocation>
</comment>
<dbReference type="SUPFAM" id="SSF56112">
    <property type="entry name" value="Protein kinase-like (PK-like)"/>
    <property type="match status" value="1"/>
</dbReference>
<reference evidence="25 26" key="1">
    <citation type="submission" date="2025-04" db="UniProtKB">
        <authorList>
            <consortium name="RefSeq"/>
        </authorList>
    </citation>
    <scope>IDENTIFICATION</scope>
    <source>
        <tissue evidence="25 26">Whole organism</tissue>
    </source>
</reference>
<dbReference type="Gene3D" id="3.30.200.20">
    <property type="entry name" value="Phosphorylase Kinase, domain 1"/>
    <property type="match status" value="1"/>
</dbReference>
<evidence type="ECO:0000256" key="5">
    <source>
        <dbReference type="ARBA" id="ARBA00006485"/>
    </source>
</evidence>
<evidence type="ECO:0000256" key="22">
    <source>
        <dbReference type="SAM" id="MobiDB-lite"/>
    </source>
</evidence>
<evidence type="ECO:0000256" key="8">
    <source>
        <dbReference type="ARBA" id="ARBA00022527"/>
    </source>
</evidence>
<dbReference type="GO" id="GO:0005524">
    <property type="term" value="F:ATP binding"/>
    <property type="evidence" value="ECO:0007669"/>
    <property type="project" value="UniProtKB-UniRule"/>
</dbReference>
<dbReference type="GeneID" id="113210879"/>
<dbReference type="GO" id="GO:0004674">
    <property type="term" value="F:protein serine/threonine kinase activity"/>
    <property type="evidence" value="ECO:0007669"/>
    <property type="project" value="UniProtKB-KW"/>
</dbReference>
<keyword evidence="14 21" id="KW-0067">ATP-binding</keyword>
<evidence type="ECO:0000313" key="28">
    <source>
        <dbReference type="RefSeq" id="XP_026284838.1"/>
    </source>
</evidence>
<evidence type="ECO:0000256" key="6">
    <source>
        <dbReference type="ARBA" id="ARBA00012513"/>
    </source>
</evidence>
<evidence type="ECO:0000256" key="20">
    <source>
        <dbReference type="ARBA" id="ARBA00048679"/>
    </source>
</evidence>
<name>A0A6J1SVB9_FRAOC</name>
<feature type="compositionally biased region" description="Polar residues" evidence="22">
    <location>
        <begin position="382"/>
        <end position="391"/>
    </location>
</feature>
<evidence type="ECO:0000256" key="17">
    <source>
        <dbReference type="ARBA" id="ARBA00023242"/>
    </source>
</evidence>
<feature type="binding site" evidence="21">
    <location>
        <position position="33"/>
    </location>
    <ligand>
        <name>ATP</name>
        <dbReference type="ChEBI" id="CHEBI:30616"/>
    </ligand>
</feature>
<evidence type="ECO:0000256" key="11">
    <source>
        <dbReference type="ARBA" id="ARBA00022723"/>
    </source>
</evidence>
<dbReference type="PROSITE" id="PS00107">
    <property type="entry name" value="PROTEIN_KINASE_ATP"/>
    <property type="match status" value="1"/>
</dbReference>
<keyword evidence="16" id="KW-0206">Cytoskeleton</keyword>
<feature type="compositionally biased region" description="Polar residues" evidence="22">
    <location>
        <begin position="417"/>
        <end position="436"/>
    </location>
</feature>